<proteinExistence type="inferred from homology"/>
<organism evidence="6 7">
    <name type="scientific">Pontibacter oryzae</name>
    <dbReference type="NCBI Taxonomy" id="2304593"/>
    <lineage>
        <taxon>Bacteria</taxon>
        <taxon>Pseudomonadati</taxon>
        <taxon>Bacteroidota</taxon>
        <taxon>Cytophagia</taxon>
        <taxon>Cytophagales</taxon>
        <taxon>Hymenobacteraceae</taxon>
        <taxon>Pontibacter</taxon>
    </lineage>
</organism>
<dbReference type="InterPro" id="IPR001099">
    <property type="entry name" value="Chalcone/stilbene_synt_N"/>
</dbReference>
<evidence type="ECO:0000259" key="5">
    <source>
        <dbReference type="Pfam" id="PF02797"/>
    </source>
</evidence>
<protein>
    <submittedName>
        <fullName evidence="6">Type III polyketide synthase</fullName>
    </submittedName>
</protein>
<gene>
    <name evidence="6" type="ORF">D1627_09670</name>
</gene>
<dbReference type="InterPro" id="IPR012328">
    <property type="entry name" value="Chalcone/stilbene_synt_C"/>
</dbReference>
<evidence type="ECO:0000259" key="4">
    <source>
        <dbReference type="Pfam" id="PF00195"/>
    </source>
</evidence>
<dbReference type="RefSeq" id="WP_119432045.1">
    <property type="nucleotide sequence ID" value="NZ_QWGE01000003.1"/>
</dbReference>
<dbReference type="GO" id="GO:0016747">
    <property type="term" value="F:acyltransferase activity, transferring groups other than amino-acyl groups"/>
    <property type="evidence" value="ECO:0007669"/>
    <property type="project" value="InterPro"/>
</dbReference>
<dbReference type="Gene3D" id="3.40.47.10">
    <property type="match status" value="2"/>
</dbReference>
<dbReference type="PIRSF" id="PIRSF000451">
    <property type="entry name" value="PKS_III"/>
    <property type="match status" value="1"/>
</dbReference>
<accession>A0A399S4A4</accession>
<dbReference type="CDD" id="cd00831">
    <property type="entry name" value="CHS_like"/>
    <property type="match status" value="1"/>
</dbReference>
<evidence type="ECO:0000256" key="2">
    <source>
        <dbReference type="ARBA" id="ARBA00022679"/>
    </source>
</evidence>
<dbReference type="SUPFAM" id="SSF53901">
    <property type="entry name" value="Thiolase-like"/>
    <property type="match status" value="2"/>
</dbReference>
<dbReference type="InterPro" id="IPR016039">
    <property type="entry name" value="Thiolase-like"/>
</dbReference>
<evidence type="ECO:0000313" key="6">
    <source>
        <dbReference type="EMBL" id="RIJ37389.1"/>
    </source>
</evidence>
<feature type="active site" description="Acyl-thioester intermediate" evidence="3">
    <location>
        <position position="155"/>
    </location>
</feature>
<evidence type="ECO:0000313" key="7">
    <source>
        <dbReference type="Proteomes" id="UP000266005"/>
    </source>
</evidence>
<comment type="caution">
    <text evidence="6">The sequence shown here is derived from an EMBL/GenBank/DDBJ whole genome shotgun (WGS) entry which is preliminary data.</text>
</comment>
<evidence type="ECO:0000256" key="1">
    <source>
        <dbReference type="ARBA" id="ARBA00005531"/>
    </source>
</evidence>
<dbReference type="Proteomes" id="UP000266005">
    <property type="component" value="Unassembled WGS sequence"/>
</dbReference>
<evidence type="ECO:0000256" key="3">
    <source>
        <dbReference type="PIRSR" id="PIRSR000451-1"/>
    </source>
</evidence>
<dbReference type="PANTHER" id="PTHR11877">
    <property type="entry name" value="HYDROXYMETHYLGLUTARYL-COA SYNTHASE"/>
    <property type="match status" value="1"/>
</dbReference>
<dbReference type="PANTHER" id="PTHR11877:SF46">
    <property type="entry name" value="TYPE III POLYKETIDE SYNTHASE A"/>
    <property type="match status" value="1"/>
</dbReference>
<dbReference type="Pfam" id="PF00195">
    <property type="entry name" value="Chal_sti_synt_N"/>
    <property type="match status" value="1"/>
</dbReference>
<dbReference type="GO" id="GO:0030639">
    <property type="term" value="P:polyketide biosynthetic process"/>
    <property type="evidence" value="ECO:0007669"/>
    <property type="project" value="TreeGrafter"/>
</dbReference>
<keyword evidence="7" id="KW-1185">Reference proteome</keyword>
<dbReference type="AlphaFoldDB" id="A0A399S4A4"/>
<keyword evidence="2" id="KW-0808">Transferase</keyword>
<dbReference type="OrthoDB" id="9786288at2"/>
<dbReference type="InterPro" id="IPR011141">
    <property type="entry name" value="Polyketide_synthase_type-III"/>
</dbReference>
<reference evidence="7" key="1">
    <citation type="submission" date="2018-08" db="EMBL/GenBank/DDBJ databases">
        <title>Mucilaginibacter sp. MYSH2.</title>
        <authorList>
            <person name="Seo T."/>
        </authorList>
    </citation>
    <scope>NUCLEOTIDE SEQUENCE [LARGE SCALE GENOMIC DNA]</scope>
    <source>
        <strain evidence="7">KIRAN</strain>
    </source>
</reference>
<feature type="domain" description="Chalcone/stilbene synthase N-terminal" evidence="4">
    <location>
        <begin position="3"/>
        <end position="217"/>
    </location>
</feature>
<name>A0A399S4A4_9BACT</name>
<feature type="domain" description="Chalcone/stilbene synthase C-terminal" evidence="5">
    <location>
        <begin position="225"/>
        <end position="365"/>
    </location>
</feature>
<dbReference type="Pfam" id="PF02797">
    <property type="entry name" value="Chal_sti_synt_C"/>
    <property type="match status" value="1"/>
</dbReference>
<dbReference type="EMBL" id="QWGE01000003">
    <property type="protein sequence ID" value="RIJ37389.1"/>
    <property type="molecule type" value="Genomic_DNA"/>
</dbReference>
<comment type="similarity">
    <text evidence="1">Belongs to the thiolase-like superfamily. Chalcone/stilbene synthases family.</text>
</comment>
<sequence>MKSYLCAIGTANPPHKIPQMQVADFMANALQFDERETRKLKALYRVSGIGQRYSVLEDYTRQNGDFAFYPNTPTLEPFPTVQQRMDVYRKHALELSEQAIRNCLAQVSSTQLSELTHLITVSCTGMYAPGLDIELVERLQLPGTVQRTAVNFMGCYAAFNAIKLADAICKATPKAKVMLVCTEICTIHFQKHSEQDHLVSNALFGDGAAAVLMQGQPCQEVSLELQSFHCDLAPAGKREMAWHIGDTGFEMTLSSYVPDLIKKGIKQLTDRLLQGLKTTVSEIKLFAIHPGGRRILEVIEQELGMTRDDNRFAYRVLQNFGNMSSATVLFVLKELMQSLTPQEQNEPVLSFAFGPGLTLESMLLKVHYADAKAAV</sequence>